<sequence>MNKRSQEFGFTETFLKVYENDFFRFHKKVTKKLQHSFWGNSKVTP</sequence>
<dbReference type="EMBL" id="KT361652">
    <property type="protein sequence ID" value="ALA12565.1"/>
    <property type="molecule type" value="Genomic_DNA"/>
</dbReference>
<dbReference type="GeneID" id="26629111"/>
<dbReference type="KEGG" id="vg:26629111"/>
<reference evidence="1 2" key="1">
    <citation type="journal article" date="2015" name="Genome Announc.">
        <title>Complete Genome Sequences of Nine Phages Capable of Infecting Paenibacillus larvae, the Causative Agent of American Foulbrood Disease in Honeybees.</title>
        <authorList>
            <person name="Tsourkas P.K."/>
            <person name="Yost D.G."/>
            <person name="Krohn A."/>
            <person name="LeBlanc L."/>
            <person name="Zhang A."/>
            <person name="Stamereilers C."/>
            <person name="Amy P.S."/>
        </authorList>
    </citation>
    <scope>NUCLEOTIDE SEQUENCE [LARGE SCALE GENOMIC DNA]</scope>
</reference>
<dbReference type="RefSeq" id="YP_009201984.1">
    <property type="nucleotide sequence ID" value="NC_028837.1"/>
</dbReference>
<evidence type="ECO:0000313" key="1">
    <source>
        <dbReference type="EMBL" id="ALA12565.1"/>
    </source>
</evidence>
<evidence type="ECO:0000313" key="2">
    <source>
        <dbReference type="Proteomes" id="UP000201211"/>
    </source>
</evidence>
<dbReference type="Proteomes" id="UP000201211">
    <property type="component" value="Segment"/>
</dbReference>
<organism evidence="1 2">
    <name type="scientific">Paenibacillus phage Xenia</name>
    <dbReference type="NCBI Taxonomy" id="1636263"/>
    <lineage>
        <taxon>Viruses</taxon>
        <taxon>Duplodnaviria</taxon>
        <taxon>Heunggongvirae</taxon>
        <taxon>Uroviricota</taxon>
        <taxon>Caudoviricetes</taxon>
        <taxon>Fernvirus</taxon>
        <taxon>Fernvirus shelly</taxon>
    </lineage>
</organism>
<gene>
    <name evidence="1" type="ORF">XENIA_74</name>
</gene>
<protein>
    <submittedName>
        <fullName evidence="1">Uncharacterized protein</fullName>
    </submittedName>
</protein>
<name>A0A0K2CYJ7_9CAUD</name>
<proteinExistence type="predicted"/>
<accession>A0A0K2CYJ7</accession>